<accession>A0ABV7D3W7</accession>
<evidence type="ECO:0000313" key="7">
    <source>
        <dbReference type="EMBL" id="MFC3051577.1"/>
    </source>
</evidence>
<evidence type="ECO:0000256" key="4">
    <source>
        <dbReference type="ARBA" id="ARBA00022801"/>
    </source>
</evidence>
<keyword evidence="8" id="KW-1185">Reference proteome</keyword>
<dbReference type="Pfam" id="PF00850">
    <property type="entry name" value="Hist_deacetyl"/>
    <property type="match status" value="1"/>
</dbReference>
<keyword evidence="3" id="KW-0479">Metal-binding</keyword>
<dbReference type="PRINTS" id="PR01270">
    <property type="entry name" value="HDASUPER"/>
</dbReference>
<comment type="similarity">
    <text evidence="2">Belongs to the histone deacetylase family.</text>
</comment>
<comment type="caution">
    <text evidence="7">The sequence shown here is derived from an EMBL/GenBank/DDBJ whole genome shotgun (WGS) entry which is preliminary data.</text>
</comment>
<proteinExistence type="inferred from homology"/>
<organism evidence="7 8">
    <name type="scientific">Kordiimonas pumila</name>
    <dbReference type="NCBI Taxonomy" id="2161677"/>
    <lineage>
        <taxon>Bacteria</taxon>
        <taxon>Pseudomonadati</taxon>
        <taxon>Pseudomonadota</taxon>
        <taxon>Alphaproteobacteria</taxon>
        <taxon>Kordiimonadales</taxon>
        <taxon>Kordiimonadaceae</taxon>
        <taxon>Kordiimonas</taxon>
    </lineage>
</organism>
<dbReference type="PANTHER" id="PTHR10625">
    <property type="entry name" value="HISTONE DEACETYLASE HDAC1-RELATED"/>
    <property type="match status" value="1"/>
</dbReference>
<dbReference type="InterPro" id="IPR037138">
    <property type="entry name" value="His_deacetylse_dom_sf"/>
</dbReference>
<dbReference type="InterPro" id="IPR023696">
    <property type="entry name" value="Ureohydrolase_dom_sf"/>
</dbReference>
<evidence type="ECO:0000256" key="3">
    <source>
        <dbReference type="ARBA" id="ARBA00022723"/>
    </source>
</evidence>
<evidence type="ECO:0000256" key="2">
    <source>
        <dbReference type="ARBA" id="ARBA00005947"/>
    </source>
</evidence>
<protein>
    <submittedName>
        <fullName evidence="7">Histone deacetylase family protein</fullName>
    </submittedName>
</protein>
<comment type="cofactor">
    <cofactor evidence="1">
        <name>Zn(2+)</name>
        <dbReference type="ChEBI" id="CHEBI:29105"/>
    </cofactor>
</comment>
<dbReference type="EMBL" id="JBHRSL010000004">
    <property type="protein sequence ID" value="MFC3051577.1"/>
    <property type="molecule type" value="Genomic_DNA"/>
</dbReference>
<dbReference type="RefSeq" id="WP_194215057.1">
    <property type="nucleotide sequence ID" value="NZ_CP061205.1"/>
</dbReference>
<evidence type="ECO:0000259" key="6">
    <source>
        <dbReference type="Pfam" id="PF00850"/>
    </source>
</evidence>
<evidence type="ECO:0000256" key="1">
    <source>
        <dbReference type="ARBA" id="ARBA00001947"/>
    </source>
</evidence>
<dbReference type="SUPFAM" id="SSF52768">
    <property type="entry name" value="Arginase/deacetylase"/>
    <property type="match status" value="1"/>
</dbReference>
<sequence>MKAFLSDKQAAHYPEHFLENGVFEQNPEMPERINRLRAGALAAGCSLHEPQNHGMGPIAKVHTPEYLAFLKHAYKRWGYIKGASDAVIPDIRPTTRDGHYPASVVAQAGYHMSDASSPITADTWDSICWSAWTAVDTANAVLTGDKLAYGLCRPPGHHASADIAGGFCYFNNSAIAAAHLQQKYPRVAILDVDLHHGNGTQQIFYNRDDVLTVSIHADPVRFYPFFWGHAAERGAGRGLGYNMNLPLPRKTADAEYLATLQTALTRIEAFAPDALVIALGLDASEDDPFGGLSISPVGFREIGCMIAASLPCPTAVIQEGGYLSDILGHNLTQFLNGLETP</sequence>
<feature type="domain" description="Histone deacetylase" evidence="6">
    <location>
        <begin position="27"/>
        <end position="337"/>
    </location>
</feature>
<dbReference type="Gene3D" id="3.40.800.20">
    <property type="entry name" value="Histone deacetylase domain"/>
    <property type="match status" value="1"/>
</dbReference>
<dbReference type="Proteomes" id="UP001595444">
    <property type="component" value="Unassembled WGS sequence"/>
</dbReference>
<dbReference type="CDD" id="cd10001">
    <property type="entry name" value="HDAC_classII_APAH"/>
    <property type="match status" value="1"/>
</dbReference>
<keyword evidence="5" id="KW-0862">Zinc</keyword>
<name>A0ABV7D3W7_9PROT</name>
<keyword evidence="4" id="KW-0378">Hydrolase</keyword>
<evidence type="ECO:0000313" key="8">
    <source>
        <dbReference type="Proteomes" id="UP001595444"/>
    </source>
</evidence>
<evidence type="ECO:0000256" key="5">
    <source>
        <dbReference type="ARBA" id="ARBA00022833"/>
    </source>
</evidence>
<reference evidence="8" key="1">
    <citation type="journal article" date="2019" name="Int. J. Syst. Evol. Microbiol.">
        <title>The Global Catalogue of Microorganisms (GCM) 10K type strain sequencing project: providing services to taxonomists for standard genome sequencing and annotation.</title>
        <authorList>
            <consortium name="The Broad Institute Genomics Platform"/>
            <consortium name="The Broad Institute Genome Sequencing Center for Infectious Disease"/>
            <person name="Wu L."/>
            <person name="Ma J."/>
        </authorList>
    </citation>
    <scope>NUCLEOTIDE SEQUENCE [LARGE SCALE GENOMIC DNA]</scope>
    <source>
        <strain evidence="8">KCTC 62164</strain>
    </source>
</reference>
<gene>
    <name evidence="7" type="ORF">ACFOKA_06665</name>
</gene>
<dbReference type="PANTHER" id="PTHR10625:SF17">
    <property type="entry name" value="HISTONE DEACETYLASE 8"/>
    <property type="match status" value="1"/>
</dbReference>
<dbReference type="InterPro" id="IPR000286">
    <property type="entry name" value="HDACs"/>
</dbReference>
<dbReference type="InterPro" id="IPR023801">
    <property type="entry name" value="His_deacetylse_dom"/>
</dbReference>